<protein>
    <submittedName>
        <fullName evidence="1">Uncharacterized protein</fullName>
    </submittedName>
</protein>
<proteinExistence type="predicted"/>
<sequence length="240" mass="27665">MANFLDLVKEKESEFWDLTRRMDGDKDLYYLKDYVMRDKDNQLVPNIINITLPDVAIFAAEILSRLGEATERIEVTSDNKGLDTAFIEDFQRAAFDGANDRRRRQGLPSLNIHTDEQVCIRGRAARRVLFRLVGDILIPDITPWDTRFVTYDYDEHGLMWAAYKTERTKAMIEAEYGLIINGKTGMVLDGWNKEGNEIWIDDVLRIEQEHPYRFTPVAIEVVSLGSMLADENTIEHTGES</sequence>
<dbReference type="EMBL" id="LAZR01060666">
    <property type="protein sequence ID" value="KKK65208.1"/>
    <property type="molecule type" value="Genomic_DNA"/>
</dbReference>
<name>A0A0F8X8Q5_9ZZZZ</name>
<accession>A0A0F8X8Q5</accession>
<organism evidence="1">
    <name type="scientific">marine sediment metagenome</name>
    <dbReference type="NCBI Taxonomy" id="412755"/>
    <lineage>
        <taxon>unclassified sequences</taxon>
        <taxon>metagenomes</taxon>
        <taxon>ecological metagenomes</taxon>
    </lineage>
</organism>
<reference evidence="1" key="1">
    <citation type="journal article" date="2015" name="Nature">
        <title>Complex archaea that bridge the gap between prokaryotes and eukaryotes.</title>
        <authorList>
            <person name="Spang A."/>
            <person name="Saw J.H."/>
            <person name="Jorgensen S.L."/>
            <person name="Zaremba-Niedzwiedzka K."/>
            <person name="Martijn J."/>
            <person name="Lind A.E."/>
            <person name="van Eijk R."/>
            <person name="Schleper C."/>
            <person name="Guy L."/>
            <person name="Ettema T.J."/>
        </authorList>
    </citation>
    <scope>NUCLEOTIDE SEQUENCE</scope>
</reference>
<dbReference type="AlphaFoldDB" id="A0A0F8X8Q5"/>
<gene>
    <name evidence="1" type="ORF">LCGC14_2976470</name>
</gene>
<comment type="caution">
    <text evidence="1">The sequence shown here is derived from an EMBL/GenBank/DDBJ whole genome shotgun (WGS) entry which is preliminary data.</text>
</comment>
<evidence type="ECO:0000313" key="1">
    <source>
        <dbReference type="EMBL" id="KKK65208.1"/>
    </source>
</evidence>
<feature type="non-terminal residue" evidence="1">
    <location>
        <position position="240"/>
    </location>
</feature>